<evidence type="ECO:0000256" key="2">
    <source>
        <dbReference type="ARBA" id="ARBA00022801"/>
    </source>
</evidence>
<dbReference type="InterPro" id="IPR030459">
    <property type="entry name" value="Glyco_hydro_31_CS"/>
</dbReference>
<evidence type="ECO:0000259" key="7">
    <source>
        <dbReference type="Pfam" id="PF17137"/>
    </source>
</evidence>
<dbReference type="InterPro" id="IPR011013">
    <property type="entry name" value="Gal_mutarotase_sf_dom"/>
</dbReference>
<dbReference type="PROSITE" id="PS00129">
    <property type="entry name" value="GLYCOSYL_HYDROL_F31_1"/>
    <property type="match status" value="1"/>
</dbReference>
<protein>
    <submittedName>
        <fullName evidence="10">Alpha-glucosidase</fullName>
    </submittedName>
</protein>
<evidence type="ECO:0000259" key="8">
    <source>
        <dbReference type="Pfam" id="PF21365"/>
    </source>
</evidence>
<dbReference type="SUPFAM" id="SSF51445">
    <property type="entry name" value="(Trans)glycosidases"/>
    <property type="match status" value="1"/>
</dbReference>
<keyword evidence="2 4" id="KW-0378">Hydrolase</keyword>
<dbReference type="Proteomes" id="UP000182589">
    <property type="component" value="Unassembled WGS sequence"/>
</dbReference>
<dbReference type="GO" id="GO:0090599">
    <property type="term" value="F:alpha-glucosidase activity"/>
    <property type="evidence" value="ECO:0007669"/>
    <property type="project" value="UniProtKB-ARBA"/>
</dbReference>
<dbReference type="GO" id="GO:0030246">
    <property type="term" value="F:carbohydrate binding"/>
    <property type="evidence" value="ECO:0007669"/>
    <property type="project" value="InterPro"/>
</dbReference>
<evidence type="ECO:0000256" key="4">
    <source>
        <dbReference type="RuleBase" id="RU361185"/>
    </source>
</evidence>
<organism evidence="10 11">
    <name type="scientific">Alicyclobacillus hesperidum</name>
    <dbReference type="NCBI Taxonomy" id="89784"/>
    <lineage>
        <taxon>Bacteria</taxon>
        <taxon>Bacillati</taxon>
        <taxon>Bacillota</taxon>
        <taxon>Bacilli</taxon>
        <taxon>Bacillales</taxon>
        <taxon>Alicyclobacillaceae</taxon>
        <taxon>Alicyclobacillus</taxon>
    </lineage>
</organism>
<feature type="domain" description="Glycoside hydrolase family 31 N-terminal" evidence="6">
    <location>
        <begin position="44"/>
        <end position="211"/>
    </location>
</feature>
<sequence>MQTSESIKPDRVKQPVLAERALAPLGGWHAHDWGVTLTLGQRKLALQAISNDILRLVLCDDSGHIPASTVAVLPDAVQSRAGRCAVEETDEEVTLRLESWTVRIDRQLGKFDVTDSRGSVTAAGMQLFSPATGGVGAVLQAAPATRFYGLGEEAGGLDKRHEAYTMWNSDVYAPHVPEIETLYVSIPFVIRFDAGVASGLFLDNPGKTKFDFRSRFPAYEVSAATGGFDCYLFAGPTLKDVISAYTRLTGRIELPPRWAMGYHQSRYSYETQDEVLALAHTFQDKEIPLDAIYLDIHYMDGYRVFTFDRNRFPNPQQMCDELRDMGINVVTIVDPGVKRDPEYHVYRDGIANDVFCKSVEGDIFIGDVWPGPSAFPDFTDDRVGRWWADQHDFYLQRGIRGIWNDMNEPAVFNETKTMDIEVMHRNNGYPRTHRELHNLYGMLMSKATYEGLAEKLGGERPFLLTRAGYSGVQRYAAVWTGDNRSFWEHMAMAIPMVLNMGMSGIAFGGPDVGGFAHHTTGELLARWTQMGAFFPFFRNHSALETLRQEPWSFGEDIEHIVRKYIRLRYRLLPYQYTLFREASETGVPIMRPLVLEYPDDPATYNLDDQFLVGCDILVAPVCRPDLRCRAVYLPAGTWVNYWTGEHLEGGRHVLVDAPLATLPLFVRAGSIIPVDLGESNRPGQLALEIYEGKAGEVGEGRLYEDDGLTFAYREGRYRDRQLTAEFHPDHVLVRANATHDGYGQADEECLIRMHWRDGTVSEAIGRGSSFEISLNRLA</sequence>
<dbReference type="PANTHER" id="PTHR22762:SF166">
    <property type="entry name" value="ALPHA-GLUCOSIDASE"/>
    <property type="match status" value="1"/>
</dbReference>
<dbReference type="CDD" id="cd14752">
    <property type="entry name" value="GH31_N"/>
    <property type="match status" value="1"/>
</dbReference>
<reference evidence="9" key="3">
    <citation type="submission" date="2023-02" db="EMBL/GenBank/DDBJ databases">
        <title>Proposal of a novel subspecies: Alicyclobacillus hesperidum subspecies aegle.</title>
        <authorList>
            <person name="Goto K."/>
            <person name="Fujii T."/>
            <person name="Yasui K."/>
            <person name="Mochida K."/>
            <person name="Kato-Tanaka Y."/>
            <person name="Morohoshi S."/>
            <person name="An S.Y."/>
            <person name="Kasai H."/>
            <person name="Yokota A."/>
        </authorList>
    </citation>
    <scope>NUCLEOTIDE SEQUENCE</scope>
    <source>
        <strain evidence="9">DSM 12766</strain>
    </source>
</reference>
<dbReference type="EMBL" id="FNOJ01000012">
    <property type="protein sequence ID" value="SDW72661.1"/>
    <property type="molecule type" value="Genomic_DNA"/>
</dbReference>
<dbReference type="Pfam" id="PF17137">
    <property type="entry name" value="DUF5110"/>
    <property type="match status" value="1"/>
</dbReference>
<dbReference type="STRING" id="89784.SAMN04489725_11254"/>
<dbReference type="InterPro" id="IPR013780">
    <property type="entry name" value="Glyco_hydro_b"/>
</dbReference>
<dbReference type="Gene3D" id="2.60.40.1180">
    <property type="entry name" value="Golgi alpha-mannosidase II"/>
    <property type="match status" value="2"/>
</dbReference>
<dbReference type="InterPro" id="IPR030458">
    <property type="entry name" value="Glyco_hydro_31_AS"/>
</dbReference>
<comment type="similarity">
    <text evidence="1 4">Belongs to the glycosyl hydrolase 31 family.</text>
</comment>
<dbReference type="Gene3D" id="2.60.40.1760">
    <property type="entry name" value="glycosyl hydrolase (family 31)"/>
    <property type="match status" value="1"/>
</dbReference>
<evidence type="ECO:0000313" key="11">
    <source>
        <dbReference type="Proteomes" id="UP000182589"/>
    </source>
</evidence>
<dbReference type="InterPro" id="IPR017853">
    <property type="entry name" value="GH"/>
</dbReference>
<evidence type="ECO:0000259" key="5">
    <source>
        <dbReference type="Pfam" id="PF01055"/>
    </source>
</evidence>
<proteinExistence type="inferred from homology"/>
<keyword evidence="3 4" id="KW-0326">Glycosidase</keyword>
<dbReference type="RefSeq" id="WP_074693352.1">
    <property type="nucleotide sequence ID" value="NZ_BSRA01000010.1"/>
</dbReference>
<evidence type="ECO:0000259" key="6">
    <source>
        <dbReference type="Pfam" id="PF13802"/>
    </source>
</evidence>
<dbReference type="Proteomes" id="UP001157137">
    <property type="component" value="Unassembled WGS sequence"/>
</dbReference>
<evidence type="ECO:0000313" key="10">
    <source>
        <dbReference type="EMBL" id="SDW72661.1"/>
    </source>
</evidence>
<name>A0A1H2VWP3_9BACL</name>
<gene>
    <name evidence="9" type="ORF">Heshes_19790</name>
    <name evidence="10" type="ORF">SAMN04489725_11254</name>
</gene>
<dbReference type="InterPro" id="IPR033403">
    <property type="entry name" value="DUF5110"/>
</dbReference>
<evidence type="ECO:0000313" key="9">
    <source>
        <dbReference type="EMBL" id="GLV14295.1"/>
    </source>
</evidence>
<dbReference type="SUPFAM" id="SSF74650">
    <property type="entry name" value="Galactose mutarotase-like"/>
    <property type="match status" value="1"/>
</dbReference>
<dbReference type="InterPro" id="IPR048395">
    <property type="entry name" value="Glyco_hydro_31_C"/>
</dbReference>
<dbReference type="PROSITE" id="PS00707">
    <property type="entry name" value="GLYCOSYL_HYDROL_F31_2"/>
    <property type="match status" value="1"/>
</dbReference>
<dbReference type="InterPro" id="IPR025887">
    <property type="entry name" value="Glyco_hydro_31_N_dom"/>
</dbReference>
<accession>A0A1H2VWP3</accession>
<reference evidence="11" key="1">
    <citation type="submission" date="2016-10" db="EMBL/GenBank/DDBJ databases">
        <authorList>
            <person name="Varghese N."/>
        </authorList>
    </citation>
    <scope>NUCLEOTIDE SEQUENCE [LARGE SCALE GENOMIC DNA]</scope>
    <source>
        <strain evidence="11">DSM 12489</strain>
    </source>
</reference>
<dbReference type="SUPFAM" id="SSF51011">
    <property type="entry name" value="Glycosyl hydrolase domain"/>
    <property type="match status" value="1"/>
</dbReference>
<dbReference type="EMBL" id="BSRA01000010">
    <property type="protein sequence ID" value="GLV14295.1"/>
    <property type="molecule type" value="Genomic_DNA"/>
</dbReference>
<dbReference type="CDD" id="cd06604">
    <property type="entry name" value="GH31_glucosidase_II_MalA"/>
    <property type="match status" value="1"/>
</dbReference>
<feature type="domain" description="Glycoside hydrolase family 31 TIM barrel" evidence="5">
    <location>
        <begin position="253"/>
        <end position="578"/>
    </location>
</feature>
<evidence type="ECO:0000256" key="3">
    <source>
        <dbReference type="ARBA" id="ARBA00023295"/>
    </source>
</evidence>
<dbReference type="Gene3D" id="3.20.20.80">
    <property type="entry name" value="Glycosidases"/>
    <property type="match status" value="2"/>
</dbReference>
<dbReference type="Pfam" id="PF13802">
    <property type="entry name" value="Gal_mutarotas_2"/>
    <property type="match status" value="1"/>
</dbReference>
<dbReference type="Pfam" id="PF21365">
    <property type="entry name" value="Glyco_hydro_31_3rd"/>
    <property type="match status" value="1"/>
</dbReference>
<dbReference type="InterPro" id="IPR000322">
    <property type="entry name" value="Glyco_hydro_31_TIM"/>
</dbReference>
<reference evidence="10" key="2">
    <citation type="submission" date="2016-10" db="EMBL/GenBank/DDBJ databases">
        <authorList>
            <person name="de Groot N.N."/>
        </authorList>
    </citation>
    <scope>NUCLEOTIDE SEQUENCE [LARGE SCALE GENOMIC DNA]</scope>
    <source>
        <strain evidence="10">DSM 12489</strain>
    </source>
</reference>
<feature type="domain" description="DUF5110" evidence="7">
    <location>
        <begin position="684"/>
        <end position="744"/>
    </location>
</feature>
<dbReference type="Pfam" id="PF01055">
    <property type="entry name" value="Glyco_hydro_31_2nd"/>
    <property type="match status" value="1"/>
</dbReference>
<dbReference type="AlphaFoldDB" id="A0A1H2VWP3"/>
<feature type="domain" description="Glycosyl hydrolase family 31 C-terminal" evidence="8">
    <location>
        <begin position="586"/>
        <end position="672"/>
    </location>
</feature>
<dbReference type="GO" id="GO:0005975">
    <property type="term" value="P:carbohydrate metabolic process"/>
    <property type="evidence" value="ECO:0007669"/>
    <property type="project" value="InterPro"/>
</dbReference>
<evidence type="ECO:0000256" key="1">
    <source>
        <dbReference type="ARBA" id="ARBA00007806"/>
    </source>
</evidence>
<keyword evidence="11" id="KW-1185">Reference proteome</keyword>
<dbReference type="PANTHER" id="PTHR22762">
    <property type="entry name" value="ALPHA-GLUCOSIDASE"/>
    <property type="match status" value="1"/>
</dbReference>